<comment type="caution">
    <text evidence="1">The sequence shown here is derived from an EMBL/GenBank/DDBJ whole genome shotgun (WGS) entry which is preliminary data.</text>
</comment>
<evidence type="ECO:0000313" key="3">
    <source>
        <dbReference type="Proteomes" id="UP000060630"/>
    </source>
</evidence>
<protein>
    <submittedName>
        <fullName evidence="1">Glycosyl transferase</fullName>
    </submittedName>
</protein>
<dbReference type="Gene3D" id="3.40.50.2000">
    <property type="entry name" value="Glycogen Phosphorylase B"/>
    <property type="match status" value="1"/>
</dbReference>
<dbReference type="RefSeq" id="WP_060182863.1">
    <property type="nucleotide sequence ID" value="NZ_LNJU01000002.1"/>
</dbReference>
<dbReference type="Proteomes" id="UP000060630">
    <property type="component" value="Unassembled WGS sequence"/>
</dbReference>
<dbReference type="GO" id="GO:0016740">
    <property type="term" value="F:transferase activity"/>
    <property type="evidence" value="ECO:0007669"/>
    <property type="project" value="UniProtKB-KW"/>
</dbReference>
<reference evidence="2 4" key="2">
    <citation type="submission" date="2015-11" db="EMBL/GenBank/DDBJ databases">
        <authorList>
            <person name="Sahl J."/>
            <person name="Wagner D."/>
            <person name="Keim P."/>
        </authorList>
    </citation>
    <scope>NUCLEOTIDE SEQUENCE [LARGE SCALE GENOMIC DNA]</scope>
    <source>
        <strain evidence="2 4">MSMB1157</strain>
    </source>
</reference>
<dbReference type="Pfam" id="PF08660">
    <property type="entry name" value="Alg14"/>
    <property type="match status" value="1"/>
</dbReference>
<keyword evidence="1" id="KW-0808">Transferase</keyword>
<gene>
    <name evidence="2" type="ORF">WK57_16785</name>
    <name evidence="1" type="ORF">WL29_10410</name>
</gene>
<reference evidence="1 3" key="1">
    <citation type="submission" date="2015-11" db="EMBL/GenBank/DDBJ databases">
        <title>Expanding the genomic diversity of Burkholderia species for the development of highly accurate diagnostics.</title>
        <authorList>
            <person name="Sahl J."/>
            <person name="Keim P."/>
            <person name="Wagner D."/>
        </authorList>
    </citation>
    <scope>NUCLEOTIDE SEQUENCE [LARGE SCALE GENOMIC DNA]</scope>
    <source>
        <strain evidence="1 3">MSMB2087WGS</strain>
    </source>
</reference>
<name>A0A106PFZ4_9BURK</name>
<sequence length="146" mass="15814">MKKKILLACSHGGHYVQLSLLVSAFADHEIVWAVSGNKTLQGGNDGYRLIDANKQTPVKLVALACQVMKIVARERPDIVVSTGAAPGLFAVVFGGMLGAKTVWIDSIANSARLSLSGRIARHFASETLTQWQHLETTRVRYWGGVV</sequence>
<dbReference type="SUPFAM" id="SSF53756">
    <property type="entry name" value="UDP-Glycosyltransferase/glycogen phosphorylase"/>
    <property type="match status" value="1"/>
</dbReference>
<organism evidence="1 3">
    <name type="scientific">Burkholderia ubonensis</name>
    <dbReference type="NCBI Taxonomy" id="101571"/>
    <lineage>
        <taxon>Bacteria</taxon>
        <taxon>Pseudomonadati</taxon>
        <taxon>Pseudomonadota</taxon>
        <taxon>Betaproteobacteria</taxon>
        <taxon>Burkholderiales</taxon>
        <taxon>Burkholderiaceae</taxon>
        <taxon>Burkholderia</taxon>
        <taxon>Burkholderia cepacia complex</taxon>
    </lineage>
</organism>
<dbReference type="GO" id="GO:0006488">
    <property type="term" value="P:dolichol-linked oligosaccharide biosynthetic process"/>
    <property type="evidence" value="ECO:0007669"/>
    <property type="project" value="InterPro"/>
</dbReference>
<dbReference type="Proteomes" id="UP000070119">
    <property type="component" value="Unassembled WGS sequence"/>
</dbReference>
<dbReference type="InterPro" id="IPR013969">
    <property type="entry name" value="Oligosacch_biosynth_Alg14"/>
</dbReference>
<dbReference type="EMBL" id="LNJU01000002">
    <property type="protein sequence ID" value="KWZ58819.1"/>
    <property type="molecule type" value="Genomic_DNA"/>
</dbReference>
<evidence type="ECO:0000313" key="4">
    <source>
        <dbReference type="Proteomes" id="UP000070119"/>
    </source>
</evidence>
<evidence type="ECO:0000313" key="2">
    <source>
        <dbReference type="EMBL" id="KWZ58819.1"/>
    </source>
</evidence>
<dbReference type="EMBL" id="LPHD01000247">
    <property type="protein sequence ID" value="KWA67491.1"/>
    <property type="molecule type" value="Genomic_DNA"/>
</dbReference>
<proteinExistence type="predicted"/>
<accession>A0A106PFZ4</accession>
<evidence type="ECO:0000313" key="1">
    <source>
        <dbReference type="EMBL" id="KWA67491.1"/>
    </source>
</evidence>
<dbReference type="AlphaFoldDB" id="A0A106PFZ4"/>